<evidence type="ECO:0000259" key="4">
    <source>
        <dbReference type="Pfam" id="PF18578"/>
    </source>
</evidence>
<dbReference type="GO" id="GO:0110102">
    <property type="term" value="P:ribulose bisphosphate carboxylase complex assembly"/>
    <property type="evidence" value="ECO:0007669"/>
    <property type="project" value="UniProtKB-ARBA"/>
</dbReference>
<protein>
    <submittedName>
        <fullName evidence="6">Uncharacterized protein</fullName>
    </submittedName>
</protein>
<feature type="compositionally biased region" description="Pro residues" evidence="2">
    <location>
        <begin position="67"/>
        <end position="76"/>
    </location>
</feature>
<accession>A0A7I8L0Q1</accession>
<keyword evidence="7" id="KW-1185">Reference proteome</keyword>
<dbReference type="GO" id="GO:0009507">
    <property type="term" value="C:chloroplast"/>
    <property type="evidence" value="ECO:0007669"/>
    <property type="project" value="TreeGrafter"/>
</dbReference>
<evidence type="ECO:0000313" key="7">
    <source>
        <dbReference type="Proteomes" id="UP000663760"/>
    </source>
</evidence>
<dbReference type="AlphaFoldDB" id="A0A7I8L0Q1"/>
<organism evidence="6 7">
    <name type="scientific">Spirodela intermedia</name>
    <name type="common">Intermediate duckweed</name>
    <dbReference type="NCBI Taxonomy" id="51605"/>
    <lineage>
        <taxon>Eukaryota</taxon>
        <taxon>Viridiplantae</taxon>
        <taxon>Streptophyta</taxon>
        <taxon>Embryophyta</taxon>
        <taxon>Tracheophyta</taxon>
        <taxon>Spermatophyta</taxon>
        <taxon>Magnoliopsida</taxon>
        <taxon>Liliopsida</taxon>
        <taxon>Araceae</taxon>
        <taxon>Lemnoideae</taxon>
        <taxon>Spirodela</taxon>
    </lineage>
</organism>
<dbReference type="OrthoDB" id="2017169at2759"/>
<sequence>MAALSLTPSNLSHVSSSRHRRHNVLLLGRIRPLVTSTPKSTRLKQISAGKLPFSPPPSPPGELYQPFRPPPSPIPPKYRSLDPAERLEVLRNRLGLWYEYASLIPPLSQEGFTPASVEELTGISGVEQNCLIVAAQVRDSLQSSKFDPDLLAYFDSGGSELLYELRLLSASQRVAAARQVVEGRLDAKAAQELARAMKDFPRRQSDDGWDSFSRESPGDCLAFSYFRQSREAISDSERRVALEKALEAVETEVARKRLEQELEKKAGGADAEEAADEVSKYSVPVVRMKYGEVAEATSVVVLPVSEAGEGDEGVATAPACRTDGDFGVLTADKAWRRWVVLPRWDPLAVIGEGGAVAVGFPDARVLPWRTNRWEREEPVLVVADRTRKVVEEEGFYLVSRVGGMAVERGSKLLEMDVEALGTVVLVVRPPKDEFDDQLQDEDWD</sequence>
<evidence type="ECO:0000256" key="2">
    <source>
        <dbReference type="SAM" id="MobiDB-lite"/>
    </source>
</evidence>
<feature type="region of interest" description="Disordered" evidence="2">
    <location>
        <begin position="38"/>
        <end position="77"/>
    </location>
</feature>
<dbReference type="EMBL" id="LR746273">
    <property type="protein sequence ID" value="CAA7403332.1"/>
    <property type="molecule type" value="Genomic_DNA"/>
</dbReference>
<dbReference type="PANTHER" id="PTHR35299:SF3">
    <property type="entry name" value="RUBISCO ACCUMULATION FACTOR 1.2, CHLOROPLASTIC"/>
    <property type="match status" value="1"/>
</dbReference>
<keyword evidence="1" id="KW-0143">Chaperone</keyword>
<evidence type="ECO:0000259" key="5">
    <source>
        <dbReference type="Pfam" id="PF18579"/>
    </source>
</evidence>
<dbReference type="InterPro" id="IPR041358">
    <property type="entry name" value="Raf1_N"/>
</dbReference>
<evidence type="ECO:0000259" key="3">
    <source>
        <dbReference type="Pfam" id="PF18087"/>
    </source>
</evidence>
<dbReference type="Pfam" id="PF18579">
    <property type="entry name" value="Raf1_HTH"/>
    <property type="match status" value="1"/>
</dbReference>
<feature type="domain" description="Rubisco accumulation factor 1 C-terminal" evidence="3">
    <location>
        <begin position="283"/>
        <end position="431"/>
    </location>
</feature>
<dbReference type="InterPro" id="IPR040858">
    <property type="entry name" value="Raf1_C"/>
</dbReference>
<gene>
    <name evidence="6" type="ORF">SI8410_10014010</name>
</gene>
<dbReference type="PANTHER" id="PTHR35299">
    <property type="entry name" value="RUBISCO ACCUMULATION FACTOR 1"/>
    <property type="match status" value="1"/>
</dbReference>
<feature type="domain" description="Rubisco accumulation factor 1 alpha-helical" evidence="4">
    <location>
        <begin position="154"/>
        <end position="262"/>
    </location>
</feature>
<reference evidence="6" key="1">
    <citation type="submission" date="2020-02" db="EMBL/GenBank/DDBJ databases">
        <authorList>
            <person name="Scholz U."/>
            <person name="Mascher M."/>
            <person name="Fiebig A."/>
        </authorList>
    </citation>
    <scope>NUCLEOTIDE SEQUENCE</scope>
</reference>
<evidence type="ECO:0000256" key="1">
    <source>
        <dbReference type="ARBA" id="ARBA00023186"/>
    </source>
</evidence>
<evidence type="ECO:0000313" key="6">
    <source>
        <dbReference type="EMBL" id="CAA7403332.1"/>
    </source>
</evidence>
<proteinExistence type="predicted"/>
<feature type="domain" description="Rubisco accumulation factor 1 helix turn helix" evidence="5">
    <location>
        <begin position="82"/>
        <end position="141"/>
    </location>
</feature>
<dbReference type="Proteomes" id="UP000663760">
    <property type="component" value="Chromosome 10"/>
</dbReference>
<dbReference type="InterPro" id="IPR040781">
    <property type="entry name" value="Raf1_HTH"/>
</dbReference>
<name>A0A7I8L0Q1_SPIIN</name>
<dbReference type="Pfam" id="PF18087">
    <property type="entry name" value="RuBisCo_chap_C"/>
    <property type="match status" value="1"/>
</dbReference>
<dbReference type="Pfam" id="PF18578">
    <property type="entry name" value="Raf1_N"/>
    <property type="match status" value="1"/>
</dbReference>
<dbReference type="InterPro" id="IPR037494">
    <property type="entry name" value="RAF1"/>
</dbReference>